<reference evidence="3 4" key="1">
    <citation type="submission" date="2016-11" db="EMBL/GenBank/DDBJ databases">
        <authorList>
            <person name="Jaros S."/>
            <person name="Januszkiewicz K."/>
            <person name="Wedrychowicz H."/>
        </authorList>
    </citation>
    <scope>NUCLEOTIDE SEQUENCE [LARGE SCALE GENOMIC DNA]</scope>
    <source>
        <strain evidence="3 4">DSM 27063</strain>
    </source>
</reference>
<dbReference type="RefSeq" id="WP_073173217.1">
    <property type="nucleotide sequence ID" value="NZ_FQZE01000040.1"/>
</dbReference>
<keyword evidence="4" id="KW-1185">Reference proteome</keyword>
<feature type="chain" id="PRO_5012093383" description="Extracellular endo-alpha-(1-&gt;5)-L-arabinanase C-terminal domain-containing protein" evidence="2">
    <location>
        <begin position="21"/>
        <end position="124"/>
    </location>
</feature>
<dbReference type="OrthoDB" id="956225at2"/>
<dbReference type="Proteomes" id="UP000184050">
    <property type="component" value="Unassembled WGS sequence"/>
</dbReference>
<organism evidence="3 4">
    <name type="scientific">Tangfeifania diversioriginum</name>
    <dbReference type="NCBI Taxonomy" id="1168035"/>
    <lineage>
        <taxon>Bacteria</taxon>
        <taxon>Pseudomonadati</taxon>
        <taxon>Bacteroidota</taxon>
        <taxon>Bacteroidia</taxon>
        <taxon>Marinilabiliales</taxon>
        <taxon>Prolixibacteraceae</taxon>
        <taxon>Tangfeifania</taxon>
    </lineage>
</organism>
<keyword evidence="2" id="KW-0732">Signal</keyword>
<evidence type="ECO:0000313" key="3">
    <source>
        <dbReference type="EMBL" id="SHJ91361.1"/>
    </source>
</evidence>
<sequence length="124" mass="13697">MKKVLVLLIIAVLGPCFLHAATPAEKSEIIGEWKYESQHAPYGYEKGSIIISEKEGKLAGEVKFADGYKLPLRDVTYEDGELKCKFTVDYNEIAIKGTIEEDKMKGTADTPEGALPFTAKKAKE</sequence>
<evidence type="ECO:0000256" key="2">
    <source>
        <dbReference type="SAM" id="SignalP"/>
    </source>
</evidence>
<evidence type="ECO:0000313" key="4">
    <source>
        <dbReference type="Proteomes" id="UP000184050"/>
    </source>
</evidence>
<protein>
    <recommendedName>
        <fullName evidence="5">Extracellular endo-alpha-(1-&gt;5)-L-arabinanase C-terminal domain-containing protein</fullName>
    </recommendedName>
</protein>
<gene>
    <name evidence="3" type="ORF">SAMN05444280_1403</name>
</gene>
<evidence type="ECO:0008006" key="5">
    <source>
        <dbReference type="Google" id="ProtNLM"/>
    </source>
</evidence>
<feature type="region of interest" description="Disordered" evidence="1">
    <location>
        <begin position="105"/>
        <end position="124"/>
    </location>
</feature>
<dbReference type="AlphaFoldDB" id="A0A1M6N6L9"/>
<proteinExistence type="predicted"/>
<accession>A0A1M6N6L9</accession>
<name>A0A1M6N6L9_9BACT</name>
<dbReference type="EMBL" id="FQZE01000040">
    <property type="protein sequence ID" value="SHJ91361.1"/>
    <property type="molecule type" value="Genomic_DNA"/>
</dbReference>
<feature type="signal peptide" evidence="2">
    <location>
        <begin position="1"/>
        <end position="20"/>
    </location>
</feature>
<evidence type="ECO:0000256" key="1">
    <source>
        <dbReference type="SAM" id="MobiDB-lite"/>
    </source>
</evidence>